<feature type="binding site" evidence="7">
    <location>
        <position position="396"/>
    </location>
    <ligand>
        <name>3-phosphoshikimate</name>
        <dbReference type="ChEBI" id="CHEBI:145989"/>
    </ligand>
</feature>
<dbReference type="PANTHER" id="PTHR21090:SF5">
    <property type="entry name" value="PENTAFUNCTIONAL AROM POLYPEPTIDE"/>
    <property type="match status" value="1"/>
</dbReference>
<feature type="active site" description="Proton acceptor" evidence="7">
    <location>
        <position position="369"/>
    </location>
</feature>
<feature type="binding site" evidence="7">
    <location>
        <position position="235"/>
    </location>
    <ligand>
        <name>3-phosphoshikimate</name>
        <dbReference type="ChEBI" id="CHEBI:145989"/>
    </ligand>
</feature>
<comment type="function">
    <text evidence="7">Catalyzes the transfer of the enolpyruvyl moiety of phosphoenolpyruvate (PEP) to the 5-hydroxyl of shikimate-3-phosphate (S3P) to produce enolpyruvyl shikimate-3-phosphate and inorganic phosphate.</text>
</comment>
<comment type="subunit">
    <text evidence="7">Monomer.</text>
</comment>
<keyword evidence="3 7" id="KW-0028">Amino-acid biosynthesis</keyword>
<comment type="caution">
    <text evidence="10">The sequence shown here is derived from an EMBL/GenBank/DDBJ whole genome shotgun (WGS) entry which is preliminary data.</text>
</comment>
<feature type="binding site" evidence="7">
    <location>
        <position position="208"/>
    </location>
    <ligand>
        <name>3-phosphoshikimate</name>
        <dbReference type="ChEBI" id="CHEBI:145989"/>
    </ligand>
</feature>
<evidence type="ECO:0000256" key="4">
    <source>
        <dbReference type="ARBA" id="ARBA00022679"/>
    </source>
</evidence>
<feature type="binding site" evidence="7">
    <location>
        <position position="37"/>
    </location>
    <ligand>
        <name>phosphoenolpyruvate</name>
        <dbReference type="ChEBI" id="CHEBI:58702"/>
    </ligand>
</feature>
<dbReference type="SUPFAM" id="SSF55205">
    <property type="entry name" value="EPT/RTPC-like"/>
    <property type="match status" value="1"/>
</dbReference>
<feature type="binding site" evidence="7">
    <location>
        <position position="207"/>
    </location>
    <ligand>
        <name>3-phosphoshikimate</name>
        <dbReference type="ChEBI" id="CHEBI:145989"/>
    </ligand>
</feature>
<accession>A0A930LB49</accession>
<dbReference type="RefSeq" id="WP_303975921.1">
    <property type="nucleotide sequence ID" value="NZ_JABZXR010000028.1"/>
</dbReference>
<dbReference type="GO" id="GO:0003866">
    <property type="term" value="F:3-phosphoshikimate 1-carboxyvinyltransferase activity"/>
    <property type="evidence" value="ECO:0007669"/>
    <property type="project" value="UniProtKB-UniRule"/>
</dbReference>
<dbReference type="AlphaFoldDB" id="A0A930LB49"/>
<dbReference type="CDD" id="cd01556">
    <property type="entry name" value="EPSP_synthase"/>
    <property type="match status" value="1"/>
</dbReference>
<feature type="binding site" evidence="7">
    <location>
        <position position="37"/>
    </location>
    <ligand>
        <name>3-phosphoshikimate</name>
        <dbReference type="ChEBI" id="CHEBI:145989"/>
    </ligand>
</feature>
<keyword evidence="4 7" id="KW-0808">Transferase</keyword>
<dbReference type="GO" id="GO:0009073">
    <property type="term" value="P:aromatic amino acid family biosynthetic process"/>
    <property type="evidence" value="ECO:0007669"/>
    <property type="project" value="UniProtKB-KW"/>
</dbReference>
<dbReference type="Gene3D" id="3.65.10.10">
    <property type="entry name" value="Enolpyruvate transferase domain"/>
    <property type="match status" value="2"/>
</dbReference>
<dbReference type="InterPro" id="IPR013792">
    <property type="entry name" value="RNA3'P_cycl/enolpyr_Trfase_a/b"/>
</dbReference>
<feature type="binding site" evidence="7">
    <location>
        <position position="153"/>
    </location>
    <ligand>
        <name>phosphoenolpyruvate</name>
        <dbReference type="ChEBI" id="CHEBI:58702"/>
    </ligand>
</feature>
<dbReference type="GO" id="GO:0005737">
    <property type="term" value="C:cytoplasm"/>
    <property type="evidence" value="ECO:0007669"/>
    <property type="project" value="UniProtKB-SubCell"/>
</dbReference>
<dbReference type="InterPro" id="IPR006264">
    <property type="entry name" value="EPSP_synthase"/>
</dbReference>
<comment type="similarity">
    <text evidence="2 7">Belongs to the EPSP synthase family.</text>
</comment>
<comment type="pathway">
    <text evidence="1 7">Metabolic intermediate biosynthesis; chorismate biosynthesis; chorismate from D-erythrose 4-phosphate and phosphoenolpyruvate: step 6/7.</text>
</comment>
<keyword evidence="7" id="KW-0963">Cytoplasm</keyword>
<feature type="binding site" evidence="7">
    <location>
        <position position="369"/>
    </location>
    <ligand>
        <name>3-phosphoshikimate</name>
        <dbReference type="ChEBI" id="CHEBI:145989"/>
    </ligand>
</feature>
<dbReference type="InterPro" id="IPR001986">
    <property type="entry name" value="Enolpyruvate_Tfrase_dom"/>
</dbReference>
<feature type="binding site" evidence="7">
    <location>
        <position position="446"/>
    </location>
    <ligand>
        <name>phosphoenolpyruvate</name>
        <dbReference type="ChEBI" id="CHEBI:58702"/>
    </ligand>
</feature>
<feature type="region of interest" description="Disordered" evidence="8">
    <location>
        <begin position="1"/>
        <end position="20"/>
    </location>
</feature>
<evidence type="ECO:0000256" key="1">
    <source>
        <dbReference type="ARBA" id="ARBA00004811"/>
    </source>
</evidence>
<feature type="binding site" evidence="7">
    <location>
        <position position="400"/>
    </location>
    <ligand>
        <name>phosphoenolpyruvate</name>
        <dbReference type="ChEBI" id="CHEBI:58702"/>
    </ligand>
</feature>
<dbReference type="NCBIfam" id="TIGR01356">
    <property type="entry name" value="aroA"/>
    <property type="match status" value="1"/>
</dbReference>
<evidence type="ECO:0000256" key="8">
    <source>
        <dbReference type="SAM" id="MobiDB-lite"/>
    </source>
</evidence>
<reference evidence="10" key="1">
    <citation type="submission" date="2020-04" db="EMBL/GenBank/DDBJ databases">
        <title>Deep metagenomics examines the oral microbiome during advanced dental caries in children, revealing novel taxa and co-occurrences with host molecules.</title>
        <authorList>
            <person name="Baker J.L."/>
            <person name="Morton J.T."/>
            <person name="Dinis M."/>
            <person name="Alvarez R."/>
            <person name="Tran N.C."/>
            <person name="Knight R."/>
            <person name="Edlund A."/>
        </authorList>
    </citation>
    <scope>NUCLEOTIDE SEQUENCE</scope>
    <source>
        <strain evidence="10">JCVI_44_bin.2</strain>
    </source>
</reference>
<name>A0A930LB49_9MICC</name>
<dbReference type="GO" id="GO:0009423">
    <property type="term" value="P:chorismate biosynthetic process"/>
    <property type="evidence" value="ECO:0007669"/>
    <property type="project" value="UniProtKB-UniRule"/>
</dbReference>
<evidence type="ECO:0000256" key="3">
    <source>
        <dbReference type="ARBA" id="ARBA00022605"/>
    </source>
</evidence>
<evidence type="ECO:0000256" key="7">
    <source>
        <dbReference type="HAMAP-Rule" id="MF_00210"/>
    </source>
</evidence>
<proteinExistence type="inferred from homology"/>
<dbReference type="EC" id="2.5.1.19" evidence="7"/>
<organism evidence="10 11">
    <name type="scientific">Rothia mucilaginosa</name>
    <dbReference type="NCBI Taxonomy" id="43675"/>
    <lineage>
        <taxon>Bacteria</taxon>
        <taxon>Bacillati</taxon>
        <taxon>Actinomycetota</taxon>
        <taxon>Actinomycetes</taxon>
        <taxon>Micrococcales</taxon>
        <taxon>Micrococcaceae</taxon>
        <taxon>Rothia</taxon>
    </lineage>
</organism>
<protein>
    <recommendedName>
        <fullName evidence="7">3-phosphoshikimate 1-carboxyvinyltransferase</fullName>
        <ecNumber evidence="7">2.5.1.19</ecNumber>
    </recommendedName>
    <alternativeName>
        <fullName evidence="7">5-enolpyruvylshikimate-3-phosphate synthase</fullName>
        <shortName evidence="7">EPSP synthase</shortName>
        <shortName evidence="7">EPSPS</shortName>
    </alternativeName>
</protein>
<evidence type="ECO:0000256" key="2">
    <source>
        <dbReference type="ARBA" id="ARBA00009948"/>
    </source>
</evidence>
<dbReference type="InterPro" id="IPR023193">
    <property type="entry name" value="EPSP_synthase_CS"/>
</dbReference>
<comment type="subcellular location">
    <subcellularLocation>
        <location evidence="7">Cytoplasm</location>
    </subcellularLocation>
</comment>
<dbReference type="PROSITE" id="PS00885">
    <property type="entry name" value="EPSP_SYNTHASE_2"/>
    <property type="match status" value="1"/>
</dbReference>
<feature type="binding site" evidence="7">
    <location>
        <position position="38"/>
    </location>
    <ligand>
        <name>3-phosphoshikimate</name>
        <dbReference type="ChEBI" id="CHEBI:145989"/>
    </ligand>
</feature>
<evidence type="ECO:0000313" key="10">
    <source>
        <dbReference type="EMBL" id="MBF1664182.1"/>
    </source>
</evidence>
<dbReference type="Proteomes" id="UP000756427">
    <property type="component" value="Unassembled WGS sequence"/>
</dbReference>
<evidence type="ECO:0000256" key="5">
    <source>
        <dbReference type="ARBA" id="ARBA00023141"/>
    </source>
</evidence>
<comment type="caution">
    <text evidence="7">Lacks conserved residue(s) required for the propagation of feature annotation.</text>
</comment>
<keyword evidence="5 7" id="KW-0057">Aromatic amino acid biosynthesis</keyword>
<feature type="binding site" evidence="7">
    <location>
        <position position="206"/>
    </location>
    <ligand>
        <name>3-phosphoshikimate</name>
        <dbReference type="ChEBI" id="CHEBI:145989"/>
    </ligand>
</feature>
<evidence type="ECO:0000259" key="9">
    <source>
        <dbReference type="Pfam" id="PF00275"/>
    </source>
</evidence>
<feature type="binding site" evidence="7">
    <location>
        <position position="471"/>
    </location>
    <ligand>
        <name>phosphoenolpyruvate</name>
        <dbReference type="ChEBI" id="CHEBI:58702"/>
    </ligand>
</feature>
<evidence type="ECO:0000256" key="6">
    <source>
        <dbReference type="ARBA" id="ARBA00044633"/>
    </source>
</evidence>
<comment type="catalytic activity">
    <reaction evidence="6">
        <text>3-phosphoshikimate + phosphoenolpyruvate = 5-O-(1-carboxyvinyl)-3-phosphoshikimate + phosphate</text>
        <dbReference type="Rhea" id="RHEA:21256"/>
        <dbReference type="ChEBI" id="CHEBI:43474"/>
        <dbReference type="ChEBI" id="CHEBI:57701"/>
        <dbReference type="ChEBI" id="CHEBI:58702"/>
        <dbReference type="ChEBI" id="CHEBI:145989"/>
        <dbReference type="EC" id="2.5.1.19"/>
    </reaction>
    <physiologicalReaction direction="left-to-right" evidence="6">
        <dbReference type="Rhea" id="RHEA:21257"/>
    </physiologicalReaction>
</comment>
<dbReference type="PANTHER" id="PTHR21090">
    <property type="entry name" value="AROM/DEHYDROQUINATE SYNTHASE"/>
    <property type="match status" value="1"/>
</dbReference>
<dbReference type="HAMAP" id="MF_00210">
    <property type="entry name" value="EPSP_synth"/>
    <property type="match status" value="1"/>
</dbReference>
<feature type="binding site" evidence="7">
    <location>
        <position position="208"/>
    </location>
    <ligand>
        <name>phosphoenolpyruvate</name>
        <dbReference type="ChEBI" id="CHEBI:58702"/>
    </ligand>
</feature>
<gene>
    <name evidence="7 10" type="primary">aroA</name>
    <name evidence="10" type="ORF">HXO64_06460</name>
</gene>
<dbReference type="Pfam" id="PF00275">
    <property type="entry name" value="EPSP_synthase"/>
    <property type="match status" value="1"/>
</dbReference>
<feature type="binding site" evidence="7">
    <location>
        <position position="42"/>
    </location>
    <ligand>
        <name>3-phosphoshikimate</name>
        <dbReference type="ChEBI" id="CHEBI:145989"/>
    </ligand>
</feature>
<feature type="binding site" evidence="7">
    <location>
        <position position="125"/>
    </location>
    <ligand>
        <name>phosphoenolpyruvate</name>
        <dbReference type="ChEBI" id="CHEBI:58702"/>
    </ligand>
</feature>
<feature type="domain" description="Enolpyruvate transferase" evidence="9">
    <location>
        <begin position="29"/>
        <end position="477"/>
    </location>
</feature>
<dbReference type="GO" id="GO:0008652">
    <property type="term" value="P:amino acid biosynthetic process"/>
    <property type="evidence" value="ECO:0007669"/>
    <property type="project" value="UniProtKB-KW"/>
</dbReference>
<dbReference type="EMBL" id="JABZXR010000028">
    <property type="protein sequence ID" value="MBF1664182.1"/>
    <property type="molecule type" value="Genomic_DNA"/>
</dbReference>
<evidence type="ECO:0000313" key="11">
    <source>
        <dbReference type="Proteomes" id="UP000756427"/>
    </source>
</evidence>
<dbReference type="InterPro" id="IPR036968">
    <property type="entry name" value="Enolpyruvate_Tfrase_sf"/>
</dbReference>
<sequence>MSDAAVQLSPGDWPAPLAPASSEAAGKNALVHIPGSKSLTNRYLLLAALADSPSYLRAPLHSRDSALMIEALRQLGAGIELVPTDSPFGPDVKVTPLSFVEAHSAQAQSDSAQSRTVSIECGLAGTVMRFVPALAALLPGEFAFDGDPHARQRPMGPVLEGLRQLGVQVDCEQGENALPFVLRSPGLACVEGVSEAPVVRIDASTSSQFVSALLLMAPRLPQGMVLVHEGSSVPSIPHIQMTVEALRQMGIRVQEHYPSQGNEAEGGEYRWTVRPGSFPGFEMTIEPDLSNAGPFLAAAVVTGESVTIPHWPAPAADSSAGTTQVGDMWRELLPALGAQVRYAEGRLTVTGPAQLPEGDFSFDLSAGGELAPTMAAACAFVKGRVELTGIAHLRGHETDRLAALAAEINRLGGTAHDTADSLVIEAPIPSTTEAVPVLAHTYDDHRMATFAAIIGLRRPNVVVQNVATVAKTMPEFTVMWEDMLAQWQAGASTSDVTANQEVF</sequence>